<evidence type="ECO:0000313" key="1">
    <source>
        <dbReference type="EMBL" id="WIW71697.1"/>
    </source>
</evidence>
<dbReference type="RefSeq" id="WP_147670712.1">
    <property type="nucleotide sequence ID" value="NZ_CP120678.1"/>
</dbReference>
<protein>
    <submittedName>
        <fullName evidence="1">Rho termination factor N-terminal domain-containing protein</fullName>
    </submittedName>
</protein>
<accession>A0A9Y2AJR9</accession>
<dbReference type="KEGG" id="sgbi:P3F81_05185"/>
<reference evidence="1" key="1">
    <citation type="submission" date="2023-03" db="EMBL/GenBank/DDBJ databases">
        <title>Selenobaculum gbiensis gen. nov. sp. nov., a new bacterium isolated from the gut microbiota of IBD patient.</title>
        <authorList>
            <person name="Yeo S."/>
            <person name="Park H."/>
            <person name="Huh C.S."/>
        </authorList>
    </citation>
    <scope>NUCLEOTIDE SEQUENCE</scope>
    <source>
        <strain evidence="1">ICN-92133</strain>
    </source>
</reference>
<dbReference type="Proteomes" id="UP001243623">
    <property type="component" value="Chromosome"/>
</dbReference>
<proteinExistence type="predicted"/>
<sequence>MNLKEIKGIAKKFGIAPRSMKKAELIQAIQKAENNIPCFGTANGNCDQDKCLWRSDCLK</sequence>
<dbReference type="AlphaFoldDB" id="A0A9Y2AJR9"/>
<keyword evidence="2" id="KW-1185">Reference proteome</keyword>
<organism evidence="1 2">
    <name type="scientific">Selenobaculum gibii</name>
    <dbReference type="NCBI Taxonomy" id="3054208"/>
    <lineage>
        <taxon>Bacteria</taxon>
        <taxon>Bacillati</taxon>
        <taxon>Bacillota</taxon>
        <taxon>Negativicutes</taxon>
        <taxon>Selenomonadales</taxon>
        <taxon>Selenomonadaceae</taxon>
        <taxon>Selenobaculum</taxon>
    </lineage>
</organism>
<name>A0A9Y2AJR9_9FIRM</name>
<dbReference type="EMBL" id="CP120678">
    <property type="protein sequence ID" value="WIW71697.1"/>
    <property type="molecule type" value="Genomic_DNA"/>
</dbReference>
<evidence type="ECO:0000313" key="2">
    <source>
        <dbReference type="Proteomes" id="UP001243623"/>
    </source>
</evidence>
<gene>
    <name evidence="1" type="ORF">P3F81_05185</name>
</gene>